<accession>A0A5K7Z3Y9</accession>
<evidence type="ECO:0000256" key="5">
    <source>
        <dbReference type="ARBA" id="ARBA00023471"/>
    </source>
</evidence>
<evidence type="ECO:0000259" key="7">
    <source>
        <dbReference type="Pfam" id="PF17805"/>
    </source>
</evidence>
<dbReference type="Gene3D" id="3.30.70.3460">
    <property type="match status" value="1"/>
</dbReference>
<comment type="similarity">
    <text evidence="4">Belongs to the Ahb/Nir family.</text>
</comment>
<dbReference type="Proteomes" id="UP000427769">
    <property type="component" value="Chromosome"/>
</dbReference>
<sequence length="158" mass="18200">MLTDLEKKVIASIQGDIPIVSRPYQALAEEIGIPEEILIETLKDLTERGVIRRFGATLRHQKSGYQANAMTAWQVDEDRIEEVGHIMASFRAVSHCYRRDPAEDWPYNLYTMIHGKSEEDCRETARKMSEKAGVETYTLLFSQRELKKISMTYFPDAI</sequence>
<gene>
    <name evidence="9" type="ORF">DSCW_23860</name>
</gene>
<dbReference type="UniPathway" id="UPA00252"/>
<evidence type="ECO:0000313" key="10">
    <source>
        <dbReference type="Proteomes" id="UP000427769"/>
    </source>
</evidence>
<dbReference type="EMBL" id="AP021875">
    <property type="protein sequence ID" value="BBO74969.1"/>
    <property type="molecule type" value="Genomic_DNA"/>
</dbReference>
<proteinExistence type="inferred from homology"/>
<dbReference type="PANTHER" id="PTHR43413:SF1">
    <property type="entry name" value="SIROHEME DECARBOXYLASE NIRL SUBUNIT"/>
    <property type="match status" value="1"/>
</dbReference>
<evidence type="ECO:0000256" key="4">
    <source>
        <dbReference type="ARBA" id="ARBA00023457"/>
    </source>
</evidence>
<dbReference type="Pfam" id="PF22451">
    <property type="entry name" value="NirdL-like_HTH"/>
    <property type="match status" value="1"/>
</dbReference>
<dbReference type="OrthoDB" id="9806536at2"/>
<dbReference type="InterPro" id="IPR050684">
    <property type="entry name" value="HTH-Siroheme_Decarb"/>
</dbReference>
<comment type="catalytic activity">
    <reaction evidence="6">
        <text>siroheme + 2 H(+) = 12,18-didecarboxysiroheme + 2 CO2</text>
        <dbReference type="Rhea" id="RHEA:19093"/>
        <dbReference type="ChEBI" id="CHEBI:15378"/>
        <dbReference type="ChEBI" id="CHEBI:16526"/>
        <dbReference type="ChEBI" id="CHEBI:60052"/>
        <dbReference type="ChEBI" id="CHEBI:140497"/>
        <dbReference type="EC" id="4.1.1.111"/>
    </reaction>
</comment>
<evidence type="ECO:0000313" key="9">
    <source>
        <dbReference type="EMBL" id="BBO74969.1"/>
    </source>
</evidence>
<dbReference type="InterPro" id="IPR040523">
    <property type="entry name" value="AsnC_trans_reg2"/>
</dbReference>
<keyword evidence="2" id="KW-0350">Heme biosynthesis</keyword>
<evidence type="ECO:0000256" key="6">
    <source>
        <dbReference type="ARBA" id="ARBA00048470"/>
    </source>
</evidence>
<dbReference type="SUPFAM" id="SSF46785">
    <property type="entry name" value="Winged helix' DNA-binding domain"/>
    <property type="match status" value="1"/>
</dbReference>
<protein>
    <recommendedName>
        <fullName evidence="5">siroheme decarboxylase</fullName>
        <ecNumber evidence="5">4.1.1.111</ecNumber>
    </recommendedName>
</protein>
<dbReference type="InterPro" id="IPR053953">
    <property type="entry name" value="NirdL-like_HTH"/>
</dbReference>
<evidence type="ECO:0000256" key="3">
    <source>
        <dbReference type="ARBA" id="ARBA00023239"/>
    </source>
</evidence>
<reference evidence="9 10" key="1">
    <citation type="submission" date="2019-11" db="EMBL/GenBank/DDBJ databases">
        <title>Comparative genomics of hydrocarbon-degrading Desulfosarcina strains.</title>
        <authorList>
            <person name="Watanabe M."/>
            <person name="Kojima H."/>
            <person name="Fukui M."/>
        </authorList>
    </citation>
    <scope>NUCLEOTIDE SEQUENCE [LARGE SCALE GENOMIC DNA]</scope>
    <source>
        <strain evidence="9 10">PP31</strain>
    </source>
</reference>
<feature type="domain" description="Siroheme decarboxylase AsnC-like ligand binding" evidence="7">
    <location>
        <begin position="62"/>
        <end position="147"/>
    </location>
</feature>
<dbReference type="GO" id="GO:0016829">
    <property type="term" value="F:lyase activity"/>
    <property type="evidence" value="ECO:0007669"/>
    <property type="project" value="UniProtKB-KW"/>
</dbReference>
<evidence type="ECO:0000256" key="2">
    <source>
        <dbReference type="ARBA" id="ARBA00023133"/>
    </source>
</evidence>
<organism evidence="9 10">
    <name type="scientific">Desulfosarcina widdelii</name>
    <dbReference type="NCBI Taxonomy" id="947919"/>
    <lineage>
        <taxon>Bacteria</taxon>
        <taxon>Pseudomonadati</taxon>
        <taxon>Thermodesulfobacteriota</taxon>
        <taxon>Desulfobacteria</taxon>
        <taxon>Desulfobacterales</taxon>
        <taxon>Desulfosarcinaceae</taxon>
        <taxon>Desulfosarcina</taxon>
    </lineage>
</organism>
<keyword evidence="10" id="KW-1185">Reference proteome</keyword>
<dbReference type="Pfam" id="PF17805">
    <property type="entry name" value="AsnC_trans_reg2"/>
    <property type="match status" value="1"/>
</dbReference>
<evidence type="ECO:0000259" key="8">
    <source>
        <dbReference type="Pfam" id="PF22451"/>
    </source>
</evidence>
<dbReference type="KEGG" id="dwd:DSCW_23860"/>
<dbReference type="EC" id="4.1.1.111" evidence="5"/>
<name>A0A5K7Z3Y9_9BACT</name>
<comment type="pathway">
    <text evidence="1">Porphyrin-containing compound metabolism; protoheme biosynthesis.</text>
</comment>
<feature type="domain" description="Siroheme decarboxylase NirL-like HTH" evidence="8">
    <location>
        <begin position="6"/>
        <end position="52"/>
    </location>
</feature>
<dbReference type="GO" id="GO:0006783">
    <property type="term" value="P:heme biosynthetic process"/>
    <property type="evidence" value="ECO:0007669"/>
    <property type="project" value="UniProtKB-KW"/>
</dbReference>
<dbReference type="InterPro" id="IPR036390">
    <property type="entry name" value="WH_DNA-bd_sf"/>
</dbReference>
<evidence type="ECO:0000256" key="1">
    <source>
        <dbReference type="ARBA" id="ARBA00004744"/>
    </source>
</evidence>
<keyword evidence="3" id="KW-0456">Lyase</keyword>
<dbReference type="PANTHER" id="PTHR43413">
    <property type="entry name" value="TRANSCRIPTIONAL REGULATOR, ASNC FAMILY"/>
    <property type="match status" value="1"/>
</dbReference>
<dbReference type="AlphaFoldDB" id="A0A5K7Z3Y9"/>